<name>A0ABP1N518_XYLVO</name>
<gene>
    <name evidence="1" type="ORF">XYLVIOL_LOCUS1351</name>
</gene>
<dbReference type="EMBL" id="CAXAJV020001282">
    <property type="protein sequence ID" value="CAL7935024.1"/>
    <property type="molecule type" value="Genomic_DNA"/>
</dbReference>
<keyword evidence="2" id="KW-1185">Reference proteome</keyword>
<protein>
    <submittedName>
        <fullName evidence="1">Uncharacterized protein</fullName>
    </submittedName>
</protein>
<dbReference type="Proteomes" id="UP001642520">
    <property type="component" value="Unassembled WGS sequence"/>
</dbReference>
<reference evidence="1 2" key="1">
    <citation type="submission" date="2024-08" db="EMBL/GenBank/DDBJ databases">
        <authorList>
            <person name="Will J Nash"/>
            <person name="Angela Man"/>
            <person name="Seanna McTaggart"/>
            <person name="Kendall Baker"/>
            <person name="Tom Barker"/>
            <person name="Leah Catchpole"/>
            <person name="Alex Durrant"/>
            <person name="Karim Gharbi"/>
            <person name="Naomi Irish"/>
            <person name="Gemy Kaithakottil"/>
            <person name="Debby Ku"/>
            <person name="Aaliyah Providence"/>
            <person name="Felix Shaw"/>
            <person name="David Swarbreck"/>
            <person name="Chris Watkins"/>
            <person name="Ann M. McCartney"/>
            <person name="Giulio Formenti"/>
            <person name="Alice Mouton"/>
            <person name="Noel Vella"/>
            <person name="Bjorn M von Reumont"/>
            <person name="Adriana Vella"/>
            <person name="Wilfried Haerty"/>
        </authorList>
    </citation>
    <scope>NUCLEOTIDE SEQUENCE [LARGE SCALE GENOMIC DNA]</scope>
</reference>
<comment type="caution">
    <text evidence="1">The sequence shown here is derived from an EMBL/GenBank/DDBJ whole genome shotgun (WGS) entry which is preliminary data.</text>
</comment>
<evidence type="ECO:0000313" key="2">
    <source>
        <dbReference type="Proteomes" id="UP001642520"/>
    </source>
</evidence>
<proteinExistence type="predicted"/>
<accession>A0ABP1N518</accession>
<evidence type="ECO:0000313" key="1">
    <source>
        <dbReference type="EMBL" id="CAL7935024.1"/>
    </source>
</evidence>
<organism evidence="1 2">
    <name type="scientific">Xylocopa violacea</name>
    <name type="common">Violet carpenter bee</name>
    <name type="synonym">Apis violacea</name>
    <dbReference type="NCBI Taxonomy" id="135666"/>
    <lineage>
        <taxon>Eukaryota</taxon>
        <taxon>Metazoa</taxon>
        <taxon>Ecdysozoa</taxon>
        <taxon>Arthropoda</taxon>
        <taxon>Hexapoda</taxon>
        <taxon>Insecta</taxon>
        <taxon>Pterygota</taxon>
        <taxon>Neoptera</taxon>
        <taxon>Endopterygota</taxon>
        <taxon>Hymenoptera</taxon>
        <taxon>Apocrita</taxon>
        <taxon>Aculeata</taxon>
        <taxon>Apoidea</taxon>
        <taxon>Anthophila</taxon>
        <taxon>Apidae</taxon>
        <taxon>Xylocopa</taxon>
        <taxon>Xylocopa</taxon>
    </lineage>
</organism>
<sequence>MNLRYPCVCVHIFCYVHIFANISSYHNPRREFEARELIEKPWNGVHQNGGRESSRQNRVFRNFRSRFDGEFDGDEPRKLSRNDVEENMIIWNIYIQDNLSLDANSSVIKSRLLRLEKSSDETGRINYRVYRVTL</sequence>